<dbReference type="SMART" id="SM00028">
    <property type="entry name" value="TPR"/>
    <property type="match status" value="4"/>
</dbReference>
<evidence type="ECO:0000313" key="3">
    <source>
        <dbReference type="EMBL" id="MEK0186256.1"/>
    </source>
</evidence>
<gene>
    <name evidence="3" type="ORF">WMG39_15560</name>
</gene>
<dbReference type="SUPFAM" id="SSF48452">
    <property type="entry name" value="TPR-like"/>
    <property type="match status" value="1"/>
</dbReference>
<protein>
    <submittedName>
        <fullName evidence="3">Tetratricopeptide repeat protein</fullName>
    </submittedName>
</protein>
<proteinExistence type="predicted"/>
<reference evidence="3 4" key="1">
    <citation type="journal article" date="2020" name="Harmful Algae">
        <title>Molecular and morphological characterization of a novel dihydroanatoxin-a producing Microcoleus species (cyanobacteria) from the Russian River, California, USA.</title>
        <authorList>
            <person name="Conklin K.Y."/>
            <person name="Stancheva R."/>
            <person name="Otten T.G."/>
            <person name="Fadness R."/>
            <person name="Boyer G.L."/>
            <person name="Read B."/>
            <person name="Zhang X."/>
            <person name="Sheath R.G."/>
        </authorList>
    </citation>
    <scope>NUCLEOTIDE SEQUENCE [LARGE SCALE GENOMIC DNA]</scope>
    <source>
        <strain evidence="3 4">PTRS2</strain>
    </source>
</reference>
<dbReference type="Proteomes" id="UP001384579">
    <property type="component" value="Unassembled WGS sequence"/>
</dbReference>
<accession>A0ABU8YPW0</accession>
<feature type="transmembrane region" description="Helical" evidence="2">
    <location>
        <begin position="14"/>
        <end position="32"/>
    </location>
</feature>
<sequence length="468" mass="51476">MKTKTGLGIKSDVVWWWLLIAVPVVGVLVINLPPNLRLIADQFSQKSPANLDANYRYHFSDVLRNNPNQKDAIQQEIAFYQQRLAVDSKSGLNRAALAGVYLKMGRATGEGGWFLLAQQAAQRSIADLPFDNKGALLVLARIAEARHDFGTALRLAKQVGFDNEDAIALSVTSHLAMGKVTEANAAAEALVKRLPNLGSLTLRALVRESQGRDAEVLQDYKQALALEEPGEIAGSARTRSLLGRFYSRRGQFVQAKALFLETLRLLPRYPLALIYMADLEVRQGNYREAESYYSKVSAYSGGAATIYDRLVDRGMARVKQLQGDAIASQKLLDKAEATLRQEQVSGVGGFGHRRDLASLLLEKGRSQDVTEALALMQAEVKIRRDAATLDTLAWALSGAGEWKKAEDVMSQIMRSGIRDASIFDRAGAIAHKLGKNTESRAYFQTAKEIDPTLNRRSNQALGLGNDQF</sequence>
<dbReference type="InterPro" id="IPR019734">
    <property type="entry name" value="TPR_rpt"/>
</dbReference>
<organism evidence="3 4">
    <name type="scientific">Microcoleus anatoxicus PTRS2</name>
    <dbReference type="NCBI Taxonomy" id="2705321"/>
    <lineage>
        <taxon>Bacteria</taxon>
        <taxon>Bacillati</taxon>
        <taxon>Cyanobacteriota</taxon>
        <taxon>Cyanophyceae</taxon>
        <taxon>Oscillatoriophycideae</taxon>
        <taxon>Oscillatoriales</taxon>
        <taxon>Microcoleaceae</taxon>
        <taxon>Microcoleus</taxon>
        <taxon>Microcoleus anatoxicus</taxon>
    </lineage>
</organism>
<dbReference type="PROSITE" id="PS50005">
    <property type="entry name" value="TPR"/>
    <property type="match status" value="1"/>
</dbReference>
<dbReference type="Pfam" id="PF13432">
    <property type="entry name" value="TPR_16"/>
    <property type="match status" value="1"/>
</dbReference>
<evidence type="ECO:0000256" key="1">
    <source>
        <dbReference type="PROSITE-ProRule" id="PRU00339"/>
    </source>
</evidence>
<dbReference type="EMBL" id="JBBLXS010000197">
    <property type="protein sequence ID" value="MEK0186256.1"/>
    <property type="molecule type" value="Genomic_DNA"/>
</dbReference>
<evidence type="ECO:0000256" key="2">
    <source>
        <dbReference type="SAM" id="Phobius"/>
    </source>
</evidence>
<keyword evidence="4" id="KW-1185">Reference proteome</keyword>
<evidence type="ECO:0000313" key="4">
    <source>
        <dbReference type="Proteomes" id="UP001384579"/>
    </source>
</evidence>
<keyword evidence="2" id="KW-0812">Transmembrane</keyword>
<comment type="caution">
    <text evidence="3">The sequence shown here is derived from an EMBL/GenBank/DDBJ whole genome shotgun (WGS) entry which is preliminary data.</text>
</comment>
<feature type="repeat" description="TPR" evidence="1">
    <location>
        <begin position="236"/>
        <end position="269"/>
    </location>
</feature>
<dbReference type="Gene3D" id="1.25.40.10">
    <property type="entry name" value="Tetratricopeptide repeat domain"/>
    <property type="match status" value="3"/>
</dbReference>
<keyword evidence="1" id="KW-0802">TPR repeat</keyword>
<keyword evidence="2" id="KW-0472">Membrane</keyword>
<dbReference type="Pfam" id="PF13181">
    <property type="entry name" value="TPR_8"/>
    <property type="match status" value="1"/>
</dbReference>
<keyword evidence="2" id="KW-1133">Transmembrane helix</keyword>
<name>A0ABU8YPW0_9CYAN</name>
<dbReference type="RefSeq" id="WP_340523459.1">
    <property type="nucleotide sequence ID" value="NZ_JBBLXS010000197.1"/>
</dbReference>
<dbReference type="InterPro" id="IPR011990">
    <property type="entry name" value="TPR-like_helical_dom_sf"/>
</dbReference>